<evidence type="ECO:0000256" key="1">
    <source>
        <dbReference type="SAM" id="MobiDB-lite"/>
    </source>
</evidence>
<reference evidence="3 4" key="1">
    <citation type="submission" date="2024-09" db="EMBL/GenBank/DDBJ databases">
        <authorList>
            <person name="Sun Q."/>
            <person name="Mori K."/>
        </authorList>
    </citation>
    <scope>NUCLEOTIDE SEQUENCE [LARGE SCALE GENOMIC DNA]</scope>
    <source>
        <strain evidence="3 4">TISTR 1856</strain>
    </source>
</reference>
<dbReference type="PANTHER" id="PTHR34385">
    <property type="entry name" value="D-ALANYL-D-ALANINE CARBOXYPEPTIDASE"/>
    <property type="match status" value="1"/>
</dbReference>
<feature type="region of interest" description="Disordered" evidence="1">
    <location>
        <begin position="137"/>
        <end position="157"/>
    </location>
</feature>
<evidence type="ECO:0000259" key="2">
    <source>
        <dbReference type="Pfam" id="PF02557"/>
    </source>
</evidence>
<keyword evidence="3" id="KW-0645">Protease</keyword>
<dbReference type="PANTHER" id="PTHR34385:SF1">
    <property type="entry name" value="PEPTIDOGLYCAN L-ALANYL-D-GLUTAMATE ENDOPEPTIDASE CWLK"/>
    <property type="match status" value="1"/>
</dbReference>
<sequence>MPSRFAAEVLPDGRRRYPREAVLARRRLLGGVVLGGAAAIAGSRLLGRDEAVASPGQQALAESGYSLTDPTSPWVVVNKRHPLDPIDHAPRELVTVGDRPVAAAVVPDLQELLAAAEADGVSLVLTSGYRSFADQQTVHAGSRSRNGDELAEQVSARPGFSEHQTGFAVDFGSRQAPECAALDCFADTPEARWLGERAGGFGFLLRYPPGLTAVTGYAAESWHHRWVGRDLTARLARAGVATLEEFFGVPGGPTYA</sequence>
<dbReference type="CDD" id="cd14852">
    <property type="entry name" value="LD-carboxypeptidase"/>
    <property type="match status" value="1"/>
</dbReference>
<comment type="caution">
    <text evidence="3">The sequence shown here is derived from an EMBL/GenBank/DDBJ whole genome shotgun (WGS) entry which is preliminary data.</text>
</comment>
<keyword evidence="3" id="KW-0121">Carboxypeptidase</keyword>
<accession>A0ABV5LVM8</accession>
<dbReference type="RefSeq" id="WP_380137417.1">
    <property type="nucleotide sequence ID" value="NZ_JBHLUI010000008.1"/>
</dbReference>
<keyword evidence="4" id="KW-1185">Reference proteome</keyword>
<dbReference type="Proteomes" id="UP001589748">
    <property type="component" value="Unassembled WGS sequence"/>
</dbReference>
<dbReference type="InterPro" id="IPR003709">
    <property type="entry name" value="VanY-like_core_dom"/>
</dbReference>
<proteinExistence type="predicted"/>
<dbReference type="InterPro" id="IPR052179">
    <property type="entry name" value="DD-CPase-like"/>
</dbReference>
<dbReference type="EMBL" id="JBHMDM010000007">
    <property type="protein sequence ID" value="MFB9378099.1"/>
    <property type="molecule type" value="Genomic_DNA"/>
</dbReference>
<gene>
    <name evidence="3" type="ORF">ACFFVI_14095</name>
</gene>
<organism evidence="3 4">
    <name type="scientific">Kineococcus gynurae</name>
    <dbReference type="NCBI Taxonomy" id="452979"/>
    <lineage>
        <taxon>Bacteria</taxon>
        <taxon>Bacillati</taxon>
        <taxon>Actinomycetota</taxon>
        <taxon>Actinomycetes</taxon>
        <taxon>Kineosporiales</taxon>
        <taxon>Kineosporiaceae</taxon>
        <taxon>Kineococcus</taxon>
    </lineage>
</organism>
<evidence type="ECO:0000313" key="4">
    <source>
        <dbReference type="Proteomes" id="UP001589748"/>
    </source>
</evidence>
<evidence type="ECO:0000313" key="3">
    <source>
        <dbReference type="EMBL" id="MFB9378099.1"/>
    </source>
</evidence>
<dbReference type="Gene3D" id="3.30.1380.10">
    <property type="match status" value="1"/>
</dbReference>
<dbReference type="SUPFAM" id="SSF55166">
    <property type="entry name" value="Hedgehog/DD-peptidase"/>
    <property type="match status" value="1"/>
</dbReference>
<keyword evidence="3" id="KW-0378">Hydrolase</keyword>
<dbReference type="Pfam" id="PF02557">
    <property type="entry name" value="VanY"/>
    <property type="match status" value="1"/>
</dbReference>
<feature type="domain" description="D-alanyl-D-alanine carboxypeptidase-like core" evidence="2">
    <location>
        <begin position="102"/>
        <end position="228"/>
    </location>
</feature>
<dbReference type="GO" id="GO:0004180">
    <property type="term" value="F:carboxypeptidase activity"/>
    <property type="evidence" value="ECO:0007669"/>
    <property type="project" value="UniProtKB-KW"/>
</dbReference>
<protein>
    <submittedName>
        <fullName evidence="3">D-alanyl-D-alanine carboxypeptidase family protein</fullName>
    </submittedName>
</protein>
<name>A0ABV5LVM8_9ACTN</name>
<dbReference type="InterPro" id="IPR009045">
    <property type="entry name" value="Zn_M74/Hedgehog-like"/>
</dbReference>
<dbReference type="InterPro" id="IPR058193">
    <property type="entry name" value="VanY/YodJ_core_dom"/>
</dbReference>